<evidence type="ECO:0000256" key="3">
    <source>
        <dbReference type="ARBA" id="ARBA00005189"/>
    </source>
</evidence>
<dbReference type="OrthoDB" id="9799199at2"/>
<evidence type="ECO:0000256" key="6">
    <source>
        <dbReference type="ARBA" id="ARBA00022695"/>
    </source>
</evidence>
<comment type="pathway">
    <text evidence="3">Lipid metabolism.</text>
</comment>
<keyword evidence="9" id="KW-0812">Transmembrane</keyword>
<organism evidence="10 11">
    <name type="scientific">Prochlorothrix hollandica PCC 9006 = CALU 1027</name>
    <dbReference type="NCBI Taxonomy" id="317619"/>
    <lineage>
        <taxon>Bacteria</taxon>
        <taxon>Bacillati</taxon>
        <taxon>Cyanobacteriota</taxon>
        <taxon>Cyanophyceae</taxon>
        <taxon>Prochlorotrichales</taxon>
        <taxon>Prochlorotrichaceae</taxon>
        <taxon>Prochlorothrix</taxon>
    </lineage>
</organism>
<gene>
    <name evidence="10" type="ORF">PROH_01970</name>
</gene>
<proteinExistence type="predicted"/>
<dbReference type="EMBL" id="AJTX02000002">
    <property type="protein sequence ID" value="KKJ01179.1"/>
    <property type="molecule type" value="Genomic_DNA"/>
</dbReference>
<dbReference type="GO" id="GO:0004605">
    <property type="term" value="F:phosphatidate cytidylyltransferase activity"/>
    <property type="evidence" value="ECO:0007669"/>
    <property type="project" value="UniProtKB-EC"/>
</dbReference>
<accession>A0A0M2Q2H5</accession>
<keyword evidence="6 10" id="KW-0808">Transferase</keyword>
<dbReference type="EC" id="2.7.7.41" evidence="4"/>
<keyword evidence="9" id="KW-0472">Membrane</keyword>
<dbReference type="RefSeq" id="WP_017713758.1">
    <property type="nucleotide sequence ID" value="NZ_KB235941.1"/>
</dbReference>
<dbReference type="STRING" id="317619.GCA_000332315_03565"/>
<feature type="transmembrane region" description="Helical" evidence="9">
    <location>
        <begin position="153"/>
        <end position="173"/>
    </location>
</feature>
<dbReference type="AlphaFoldDB" id="A0A0M2Q2H5"/>
<keyword evidence="7" id="KW-0443">Lipid metabolism</keyword>
<dbReference type="PANTHER" id="PTHR47101:SF1">
    <property type="entry name" value="PHOSPHATIDATE CYTIDYLYLTRANSFERASE 4, CHLOROPLASTIC"/>
    <property type="match status" value="1"/>
</dbReference>
<evidence type="ECO:0000256" key="9">
    <source>
        <dbReference type="SAM" id="Phobius"/>
    </source>
</evidence>
<feature type="transmembrane region" description="Helical" evidence="9">
    <location>
        <begin position="6"/>
        <end position="39"/>
    </location>
</feature>
<feature type="transmembrane region" description="Helical" evidence="9">
    <location>
        <begin position="217"/>
        <end position="235"/>
    </location>
</feature>
<keyword evidence="7" id="KW-0594">Phospholipid biosynthesis</keyword>
<dbReference type="GO" id="GO:0008654">
    <property type="term" value="P:phospholipid biosynthetic process"/>
    <property type="evidence" value="ECO:0007669"/>
    <property type="project" value="UniProtKB-KW"/>
</dbReference>
<dbReference type="PANTHER" id="PTHR47101">
    <property type="entry name" value="PHOSPHATIDATE CYTIDYLYLTRANSFERASE 5, CHLOROPLASTIC"/>
    <property type="match status" value="1"/>
</dbReference>
<comment type="catalytic activity">
    <reaction evidence="1">
        <text>a 1,2-diacyl-sn-glycero-3-phosphate + CTP + H(+) = a CDP-1,2-diacyl-sn-glycerol + diphosphate</text>
        <dbReference type="Rhea" id="RHEA:16229"/>
        <dbReference type="ChEBI" id="CHEBI:15378"/>
        <dbReference type="ChEBI" id="CHEBI:33019"/>
        <dbReference type="ChEBI" id="CHEBI:37563"/>
        <dbReference type="ChEBI" id="CHEBI:58332"/>
        <dbReference type="ChEBI" id="CHEBI:58608"/>
        <dbReference type="EC" id="2.7.7.41"/>
    </reaction>
</comment>
<evidence type="ECO:0000313" key="11">
    <source>
        <dbReference type="Proteomes" id="UP000034681"/>
    </source>
</evidence>
<dbReference type="eggNOG" id="COG4589">
    <property type="taxonomic scope" value="Bacteria"/>
</dbReference>
<evidence type="ECO:0000256" key="4">
    <source>
        <dbReference type="ARBA" id="ARBA00012487"/>
    </source>
</evidence>
<reference evidence="10" key="1">
    <citation type="submission" date="2012-04" db="EMBL/GenBank/DDBJ databases">
        <authorList>
            <person name="Borisov I.G."/>
            <person name="Ivanikova N.V."/>
            <person name="Pinevich A.V."/>
        </authorList>
    </citation>
    <scope>NUCLEOTIDE SEQUENCE</scope>
    <source>
        <strain evidence="10">CALU 1027</strain>
    </source>
</reference>
<feature type="transmembrane region" description="Helical" evidence="9">
    <location>
        <begin position="60"/>
        <end position="93"/>
    </location>
</feature>
<keyword evidence="9" id="KW-1133">Transmembrane helix</keyword>
<evidence type="ECO:0000256" key="8">
    <source>
        <dbReference type="ARBA" id="ARBA00023264"/>
    </source>
</evidence>
<feature type="transmembrane region" description="Helical" evidence="9">
    <location>
        <begin position="194"/>
        <end position="211"/>
    </location>
</feature>
<sequence length="293" mass="31375">MPWIRILSTIVAIAIALGMVLLGGWYFTAFFGFLVYFGLLEYFKLARAKNISPAAKTTLVVSQVILVVCTAAPALADAVVPVAGTLICTYLLLQPKLASISDLATSIFGLFYGGHLPSYWVRLRGLGSGADSNLPLGGFWPFPWEGFSHLPEGLSLTLLAFFCIWATDIGAYIMGRLFGRTRLTHISPKKTVEGAVYGVLASILVGIWGAVALDWPWAVFTGLALGLMIGIAGLVGDLTESMMKRDAGVKDSGDLIPGHGGILDRADSYVFTAPLVYYFVTLFLPMVAKLAGT</sequence>
<keyword evidence="5" id="KW-0444">Lipid biosynthesis</keyword>
<dbReference type="Proteomes" id="UP000034681">
    <property type="component" value="Unassembled WGS sequence"/>
</dbReference>
<evidence type="ECO:0000256" key="2">
    <source>
        <dbReference type="ARBA" id="ARBA00005119"/>
    </source>
</evidence>
<keyword evidence="8" id="KW-1208">Phospholipid metabolism</keyword>
<keyword evidence="11" id="KW-1185">Reference proteome</keyword>
<dbReference type="Pfam" id="PF01148">
    <property type="entry name" value="CTP_transf_1"/>
    <property type="match status" value="1"/>
</dbReference>
<comment type="pathway">
    <text evidence="2">Phospholipid metabolism; CDP-diacylglycerol biosynthesis; CDP-diacylglycerol from sn-glycerol 3-phosphate: step 3/3.</text>
</comment>
<evidence type="ECO:0000313" key="10">
    <source>
        <dbReference type="EMBL" id="KKJ01179.1"/>
    </source>
</evidence>
<name>A0A0M2Q2H5_PROHO</name>
<evidence type="ECO:0000256" key="7">
    <source>
        <dbReference type="ARBA" id="ARBA00023209"/>
    </source>
</evidence>
<comment type="caution">
    <text evidence="10">The sequence shown here is derived from an EMBL/GenBank/DDBJ whole genome shotgun (WGS) entry which is preliminary data.</text>
</comment>
<keyword evidence="6 10" id="KW-0548">Nucleotidyltransferase</keyword>
<evidence type="ECO:0000256" key="5">
    <source>
        <dbReference type="ARBA" id="ARBA00022516"/>
    </source>
</evidence>
<feature type="transmembrane region" description="Helical" evidence="9">
    <location>
        <begin position="269"/>
        <end position="288"/>
    </location>
</feature>
<protein>
    <recommendedName>
        <fullName evidence="4">phosphatidate cytidylyltransferase</fullName>
        <ecNumber evidence="4">2.7.7.41</ecNumber>
    </recommendedName>
</protein>
<evidence type="ECO:0000256" key="1">
    <source>
        <dbReference type="ARBA" id="ARBA00001698"/>
    </source>
</evidence>